<reference evidence="1 2" key="1">
    <citation type="journal article" date="2015" name="Genome Announc.">
        <title>Expanding the biotechnology potential of lactobacilli through comparative genomics of 213 strains and associated genera.</title>
        <authorList>
            <person name="Sun Z."/>
            <person name="Harris H.M."/>
            <person name="McCann A."/>
            <person name="Guo C."/>
            <person name="Argimon S."/>
            <person name="Zhang W."/>
            <person name="Yang X."/>
            <person name="Jeffery I.B."/>
            <person name="Cooney J.C."/>
            <person name="Kagawa T.F."/>
            <person name="Liu W."/>
            <person name="Song Y."/>
            <person name="Salvetti E."/>
            <person name="Wrobel A."/>
            <person name="Rasinkangas P."/>
            <person name="Parkhill J."/>
            <person name="Rea M.C."/>
            <person name="O'Sullivan O."/>
            <person name="Ritari J."/>
            <person name="Douillard F.P."/>
            <person name="Paul Ross R."/>
            <person name="Yang R."/>
            <person name="Briner A.E."/>
            <person name="Felis G.E."/>
            <person name="de Vos W.M."/>
            <person name="Barrangou R."/>
            <person name="Klaenhammer T.R."/>
            <person name="Caufield P.W."/>
            <person name="Cui Y."/>
            <person name="Zhang H."/>
            <person name="O'Toole P.W."/>
        </authorList>
    </citation>
    <scope>NUCLEOTIDE SEQUENCE [LARGE SCALE GENOMIC DNA]</scope>
    <source>
        <strain evidence="1 2">DSM 15354</strain>
    </source>
</reference>
<protein>
    <submittedName>
        <fullName evidence="1">Uncharacterized protein</fullName>
    </submittedName>
</protein>
<dbReference type="eggNOG" id="COG3391">
    <property type="taxonomic scope" value="Bacteria"/>
</dbReference>
<sequence length="381" mass="42580">MGKWLKKVFRVCFLCLFLLATFYGAYRLYQSYQRYSAYEALISKRPAVKKAKDGTSISPAWYSEAEYEKKIRKNYPFIYNVSFNTPSLTNVGKNVVIPGLVSTKSFNFKNKKFETSGNMTPQGLAIAGEYLLITAYDGKHEHASVIWVLDKNTGKYLKTVQVPGRPHLGGIAYDPVAQNIWLTSSLGDESALASFPLKALIEYKGRKPIKYNNRMALPGISRASTVTYFDNQLFVGFFNMYEKGTVAAYPIARSGNFKGSITTNEIKASTGSAAWSTASGSASMDKQIQGIAFYQDKIFLSQSYGSQNSKLYIFSTNALNSLDEKNAEKVIDMPPYLEQLTVEHGQLLCLFESGSKNYARSQITIMDRILSININALFATY</sequence>
<dbReference type="STRING" id="1122152.GCA_000425905_01113"/>
<dbReference type="PATRIC" id="fig|1122152.4.peg.1215"/>
<evidence type="ECO:0000313" key="2">
    <source>
        <dbReference type="Proteomes" id="UP000051931"/>
    </source>
</evidence>
<comment type="caution">
    <text evidence="1">The sequence shown here is derived from an EMBL/GenBank/DDBJ whole genome shotgun (WGS) entry which is preliminary data.</text>
</comment>
<dbReference type="Proteomes" id="UP000051931">
    <property type="component" value="Unassembled WGS sequence"/>
</dbReference>
<proteinExistence type="predicted"/>
<dbReference type="SUPFAM" id="SSF63825">
    <property type="entry name" value="YWTD domain"/>
    <property type="match status" value="1"/>
</dbReference>
<accession>A0A0R1S1L1</accession>
<name>A0A0R1S1L1_9LACO</name>
<keyword evidence="2" id="KW-1185">Reference proteome</keyword>
<gene>
    <name evidence="1" type="ORF">FC23_GL001183</name>
</gene>
<evidence type="ECO:0000313" key="1">
    <source>
        <dbReference type="EMBL" id="KRL62999.1"/>
    </source>
</evidence>
<organism evidence="1 2">
    <name type="scientific">Lactobacillus psittaci DSM 15354</name>
    <dbReference type="NCBI Taxonomy" id="1122152"/>
    <lineage>
        <taxon>Bacteria</taxon>
        <taxon>Bacillati</taxon>
        <taxon>Bacillota</taxon>
        <taxon>Bacilli</taxon>
        <taxon>Lactobacillales</taxon>
        <taxon>Lactobacillaceae</taxon>
        <taxon>Lactobacillus</taxon>
    </lineage>
</organism>
<dbReference type="AlphaFoldDB" id="A0A0R1S1L1"/>
<dbReference type="RefSeq" id="WP_027825079.1">
    <property type="nucleotide sequence ID" value="NZ_AUEI01000008.1"/>
</dbReference>
<dbReference type="EMBL" id="AZFB01000006">
    <property type="protein sequence ID" value="KRL62999.1"/>
    <property type="molecule type" value="Genomic_DNA"/>
</dbReference>
<dbReference type="OrthoDB" id="1655118at2"/>